<evidence type="ECO:0000313" key="3">
    <source>
        <dbReference type="Proteomes" id="UP001262410"/>
    </source>
</evidence>
<dbReference type="InterPro" id="IPR000600">
    <property type="entry name" value="ROK"/>
</dbReference>
<dbReference type="Pfam" id="PF00480">
    <property type="entry name" value="ROK"/>
    <property type="match status" value="1"/>
</dbReference>
<evidence type="ECO:0000313" key="2">
    <source>
        <dbReference type="EMBL" id="MDR6290465.1"/>
    </source>
</evidence>
<dbReference type="Proteomes" id="UP001262410">
    <property type="component" value="Unassembled WGS sequence"/>
</dbReference>
<keyword evidence="2" id="KW-0808">Transferase</keyword>
<dbReference type="SUPFAM" id="SSF53067">
    <property type="entry name" value="Actin-like ATPase domain"/>
    <property type="match status" value="1"/>
</dbReference>
<evidence type="ECO:0000256" key="1">
    <source>
        <dbReference type="ARBA" id="ARBA00006479"/>
    </source>
</evidence>
<dbReference type="Gene3D" id="3.30.420.40">
    <property type="match status" value="2"/>
</dbReference>
<comment type="similarity">
    <text evidence="1">Belongs to the ROK (NagC/XylR) family.</text>
</comment>
<dbReference type="PANTHER" id="PTHR18964">
    <property type="entry name" value="ROK (REPRESSOR, ORF, KINASE) FAMILY"/>
    <property type="match status" value="1"/>
</dbReference>
<dbReference type="InterPro" id="IPR043129">
    <property type="entry name" value="ATPase_NBD"/>
</dbReference>
<comment type="caution">
    <text evidence="2">The sequence shown here is derived from an EMBL/GenBank/DDBJ whole genome shotgun (WGS) entry which is preliminary data.</text>
</comment>
<accession>A0ABU1JPB6</accession>
<dbReference type="EC" id="2.7.1.2" evidence="2"/>
<organism evidence="2 3">
    <name type="scientific">Inquilinus ginsengisoli</name>
    <dbReference type="NCBI Taxonomy" id="363840"/>
    <lineage>
        <taxon>Bacteria</taxon>
        <taxon>Pseudomonadati</taxon>
        <taxon>Pseudomonadota</taxon>
        <taxon>Alphaproteobacteria</taxon>
        <taxon>Rhodospirillales</taxon>
        <taxon>Rhodospirillaceae</taxon>
        <taxon>Inquilinus</taxon>
    </lineage>
</organism>
<reference evidence="2 3" key="1">
    <citation type="submission" date="2023-07" db="EMBL/GenBank/DDBJ databases">
        <title>Sorghum-associated microbial communities from plants grown in Nebraska, USA.</title>
        <authorList>
            <person name="Schachtman D."/>
        </authorList>
    </citation>
    <scope>NUCLEOTIDE SEQUENCE [LARGE SCALE GENOMIC DNA]</scope>
    <source>
        <strain evidence="2 3">584</strain>
    </source>
</reference>
<protein>
    <submittedName>
        <fullName evidence="2">Glucokinase</fullName>
        <ecNumber evidence="2">2.7.1.2</ecNumber>
    </submittedName>
</protein>
<name>A0ABU1JPB6_9PROT</name>
<dbReference type="GO" id="GO:0004340">
    <property type="term" value="F:glucokinase activity"/>
    <property type="evidence" value="ECO:0007669"/>
    <property type="project" value="UniProtKB-EC"/>
</dbReference>
<dbReference type="PANTHER" id="PTHR18964:SF149">
    <property type="entry name" value="BIFUNCTIONAL UDP-N-ACETYLGLUCOSAMINE 2-EPIMERASE_N-ACETYLMANNOSAMINE KINASE"/>
    <property type="match status" value="1"/>
</dbReference>
<gene>
    <name evidence="2" type="ORF">E9232_002991</name>
</gene>
<proteinExistence type="inferred from homology"/>
<dbReference type="EMBL" id="JAVDPW010000005">
    <property type="protein sequence ID" value="MDR6290465.1"/>
    <property type="molecule type" value="Genomic_DNA"/>
</dbReference>
<dbReference type="RefSeq" id="WP_309794933.1">
    <property type="nucleotide sequence ID" value="NZ_JAVDPW010000005.1"/>
</dbReference>
<keyword evidence="3" id="KW-1185">Reference proteome</keyword>
<sequence>MMPVAVGLDIGGSSTKLGAIDAQGRVLARARFSVPKEAGFDDFAAAAIAAVAALQREIPPIDAIGIGVPGYPHPGTGLLFGRCPAVPALMGGSLSQVLGSHFGVPAAIGNDAVCATHGEMQSGAGRDLQRFALFTLGTGIGGAVVIDRRVIDGPVGLPPQFGCMSMDPARTDIADPVPGMLENLASATALVKRYAELRPGFEDQGAQLVCDRAKAGEPEAMQAIDEVARWLAQAVGIMANMLNLEAAILGGGVSLAGPMLADRVAAHLPDFILALPGRSPKVLLAVHGNDAGMIGAATLGLGAVARPAATGG</sequence>